<reference evidence="1" key="1">
    <citation type="submission" date="2014-11" db="EMBL/GenBank/DDBJ databases">
        <authorList>
            <person name="Amaro Gonzalez C."/>
        </authorList>
    </citation>
    <scope>NUCLEOTIDE SEQUENCE</scope>
</reference>
<reference evidence="1" key="2">
    <citation type="journal article" date="2015" name="Fish Shellfish Immunol.">
        <title>Early steps in the European eel (Anguilla anguilla)-Vibrio vulnificus interaction in the gills: Role of the RtxA13 toxin.</title>
        <authorList>
            <person name="Callol A."/>
            <person name="Pajuelo D."/>
            <person name="Ebbesson L."/>
            <person name="Teles M."/>
            <person name="MacKenzie S."/>
            <person name="Amaro C."/>
        </authorList>
    </citation>
    <scope>NUCLEOTIDE SEQUENCE</scope>
</reference>
<proteinExistence type="predicted"/>
<evidence type="ECO:0000313" key="1">
    <source>
        <dbReference type="EMBL" id="JAH41553.1"/>
    </source>
</evidence>
<dbReference type="AlphaFoldDB" id="A0A0E9SM03"/>
<organism evidence="1">
    <name type="scientific">Anguilla anguilla</name>
    <name type="common">European freshwater eel</name>
    <name type="synonym">Muraena anguilla</name>
    <dbReference type="NCBI Taxonomy" id="7936"/>
    <lineage>
        <taxon>Eukaryota</taxon>
        <taxon>Metazoa</taxon>
        <taxon>Chordata</taxon>
        <taxon>Craniata</taxon>
        <taxon>Vertebrata</taxon>
        <taxon>Euteleostomi</taxon>
        <taxon>Actinopterygii</taxon>
        <taxon>Neopterygii</taxon>
        <taxon>Teleostei</taxon>
        <taxon>Anguilliformes</taxon>
        <taxon>Anguillidae</taxon>
        <taxon>Anguilla</taxon>
    </lineage>
</organism>
<dbReference type="EMBL" id="GBXM01067024">
    <property type="protein sequence ID" value="JAH41553.1"/>
    <property type="molecule type" value="Transcribed_RNA"/>
</dbReference>
<accession>A0A0E9SM03</accession>
<protein>
    <submittedName>
        <fullName evidence="1">Uncharacterized protein</fullName>
    </submittedName>
</protein>
<sequence length="24" mass="2721">MSPAIKIPLPQKAFSHRFSAHNSR</sequence>
<name>A0A0E9SM03_ANGAN</name>